<keyword evidence="5" id="KW-1185">Reference proteome</keyword>
<dbReference type="Pfam" id="PF06330">
    <property type="entry name" value="TRI5"/>
    <property type="match status" value="1"/>
</dbReference>
<dbReference type="OrthoDB" id="2998174at2759"/>
<dbReference type="EMBL" id="BFAD01000004">
    <property type="protein sequence ID" value="GBE82195.1"/>
    <property type="molecule type" value="Genomic_DNA"/>
</dbReference>
<evidence type="ECO:0000313" key="4">
    <source>
        <dbReference type="EMBL" id="GBE82195.1"/>
    </source>
</evidence>
<organism evidence="4 5">
    <name type="scientific">Sparassis crispa</name>
    <dbReference type="NCBI Taxonomy" id="139825"/>
    <lineage>
        <taxon>Eukaryota</taxon>
        <taxon>Fungi</taxon>
        <taxon>Dikarya</taxon>
        <taxon>Basidiomycota</taxon>
        <taxon>Agaricomycotina</taxon>
        <taxon>Agaricomycetes</taxon>
        <taxon>Polyporales</taxon>
        <taxon>Sparassidaceae</taxon>
        <taxon>Sparassis</taxon>
    </lineage>
</organism>
<reference evidence="4 5" key="1">
    <citation type="journal article" date="2018" name="Sci. Rep.">
        <title>Genome sequence of the cauliflower mushroom Sparassis crispa (Hanabiratake) and its association with beneficial usage.</title>
        <authorList>
            <person name="Kiyama R."/>
            <person name="Furutani Y."/>
            <person name="Kawaguchi K."/>
            <person name="Nakanishi T."/>
        </authorList>
    </citation>
    <scope>NUCLEOTIDE SEQUENCE [LARGE SCALE GENOMIC DNA]</scope>
</reference>
<gene>
    <name evidence="4" type="ORF">SCP_0405760</name>
</gene>
<dbReference type="Gene3D" id="1.10.600.10">
    <property type="entry name" value="Farnesyl Diphosphate Synthase"/>
    <property type="match status" value="1"/>
</dbReference>
<name>A0A401GJ90_9APHY</name>
<dbReference type="GO" id="GO:0016838">
    <property type="term" value="F:carbon-oxygen lyase activity, acting on phosphates"/>
    <property type="evidence" value="ECO:0007669"/>
    <property type="project" value="InterPro"/>
</dbReference>
<evidence type="ECO:0000256" key="2">
    <source>
        <dbReference type="ARBA" id="ARBA00023239"/>
    </source>
</evidence>
<protein>
    <recommendedName>
        <fullName evidence="6">Terpenoid synthase</fullName>
    </recommendedName>
</protein>
<dbReference type="GeneID" id="38779112"/>
<dbReference type="RefSeq" id="XP_027613108.1">
    <property type="nucleotide sequence ID" value="XM_027757307.1"/>
</dbReference>
<evidence type="ECO:0008006" key="6">
    <source>
        <dbReference type="Google" id="ProtNLM"/>
    </source>
</evidence>
<dbReference type="Proteomes" id="UP000287166">
    <property type="component" value="Unassembled WGS sequence"/>
</dbReference>
<dbReference type="InParanoid" id="A0A401GJ90"/>
<keyword evidence="2" id="KW-0456">Lyase</keyword>
<evidence type="ECO:0000256" key="3">
    <source>
        <dbReference type="SAM" id="MobiDB-lite"/>
    </source>
</evidence>
<dbReference type="InterPro" id="IPR008949">
    <property type="entry name" value="Isoprenoid_synthase_dom_sf"/>
</dbReference>
<feature type="region of interest" description="Disordered" evidence="3">
    <location>
        <begin position="1"/>
        <end position="20"/>
    </location>
</feature>
<dbReference type="InterPro" id="IPR024652">
    <property type="entry name" value="Trichodiene_synth"/>
</dbReference>
<accession>A0A401GJ90</accession>
<feature type="compositionally biased region" description="Polar residues" evidence="3">
    <location>
        <begin position="1"/>
        <end position="15"/>
    </location>
</feature>
<comment type="caution">
    <text evidence="4">The sequence shown here is derived from an EMBL/GenBank/DDBJ whole genome shotgun (WGS) entry which is preliminary data.</text>
</comment>
<comment type="similarity">
    <text evidence="1">Belongs to the trichodiene synthase family.</text>
</comment>
<dbReference type="AlphaFoldDB" id="A0A401GJ90"/>
<evidence type="ECO:0000313" key="5">
    <source>
        <dbReference type="Proteomes" id="UP000287166"/>
    </source>
</evidence>
<proteinExistence type="inferred from homology"/>
<dbReference type="SUPFAM" id="SSF48576">
    <property type="entry name" value="Terpenoid synthases"/>
    <property type="match status" value="1"/>
</dbReference>
<sequence>MSVQGNEHLPSSTSCHLGPNAVHGTSSNEASLLAVSQQVIRDFLDRMNVTIPPYLPDLEVMSRVYKVLQTWDFGDAIRPHVITALTITITAYNHLTDIEAKVQIALFTAITTALDVPVIMNSVSWRDLHTLFLPCSAENRSGLVRELRGILVKMWDHYPPCSASAIFSSVLKFISATIFENETKAIALSSDGAPFIEYRRAKGGLPEAYAYFIWEKAKFPDIKVYVQAIPHAMRYINYVNDILSFYKEELEGETGNYIGDRGLVEGKSALEVLREVIDETVGAAERVRRILGEGEARDAWENFVRGYTSFHISSPRYRLQEVVGSRYLID</sequence>
<evidence type="ECO:0000256" key="1">
    <source>
        <dbReference type="ARBA" id="ARBA00007946"/>
    </source>
</evidence>